<feature type="compositionally biased region" description="Low complexity" evidence="1">
    <location>
        <begin position="12"/>
        <end position="27"/>
    </location>
</feature>
<evidence type="ECO:0000313" key="3">
    <source>
        <dbReference type="Proteomes" id="UP000775213"/>
    </source>
</evidence>
<gene>
    <name evidence="2" type="ORF">IEQ34_000960</name>
</gene>
<comment type="caution">
    <text evidence="2">The sequence shown here is derived from an EMBL/GenBank/DDBJ whole genome shotgun (WGS) entry which is preliminary data.</text>
</comment>
<feature type="region of interest" description="Disordered" evidence="1">
    <location>
        <begin position="1"/>
        <end position="27"/>
    </location>
</feature>
<evidence type="ECO:0000313" key="2">
    <source>
        <dbReference type="EMBL" id="KAH0469402.1"/>
    </source>
</evidence>
<organism evidence="2 3">
    <name type="scientific">Dendrobium chrysotoxum</name>
    <name type="common">Orchid</name>
    <dbReference type="NCBI Taxonomy" id="161865"/>
    <lineage>
        <taxon>Eukaryota</taxon>
        <taxon>Viridiplantae</taxon>
        <taxon>Streptophyta</taxon>
        <taxon>Embryophyta</taxon>
        <taxon>Tracheophyta</taxon>
        <taxon>Spermatophyta</taxon>
        <taxon>Magnoliopsida</taxon>
        <taxon>Liliopsida</taxon>
        <taxon>Asparagales</taxon>
        <taxon>Orchidaceae</taxon>
        <taxon>Epidendroideae</taxon>
        <taxon>Malaxideae</taxon>
        <taxon>Dendrobiinae</taxon>
        <taxon>Dendrobium</taxon>
    </lineage>
</organism>
<reference evidence="2 3" key="1">
    <citation type="journal article" date="2021" name="Hortic Res">
        <title>Chromosome-scale assembly of the Dendrobium chrysotoxum genome enhances the understanding of orchid evolution.</title>
        <authorList>
            <person name="Zhang Y."/>
            <person name="Zhang G.Q."/>
            <person name="Zhang D."/>
            <person name="Liu X.D."/>
            <person name="Xu X.Y."/>
            <person name="Sun W.H."/>
            <person name="Yu X."/>
            <person name="Zhu X."/>
            <person name="Wang Z.W."/>
            <person name="Zhao X."/>
            <person name="Zhong W.Y."/>
            <person name="Chen H."/>
            <person name="Yin W.L."/>
            <person name="Huang T."/>
            <person name="Niu S.C."/>
            <person name="Liu Z.J."/>
        </authorList>
    </citation>
    <scope>NUCLEOTIDE SEQUENCE [LARGE SCALE GENOMIC DNA]</scope>
    <source>
        <strain evidence="2">Lindl</strain>
    </source>
</reference>
<dbReference type="EMBL" id="JAGFBR010000002">
    <property type="protein sequence ID" value="KAH0469402.1"/>
    <property type="molecule type" value="Genomic_DNA"/>
</dbReference>
<keyword evidence="3" id="KW-1185">Reference proteome</keyword>
<accession>A0AAV7HLZ3</accession>
<feature type="compositionally biased region" description="Polar residues" evidence="1">
    <location>
        <begin position="161"/>
        <end position="177"/>
    </location>
</feature>
<feature type="region of interest" description="Disordered" evidence="1">
    <location>
        <begin position="58"/>
        <end position="94"/>
    </location>
</feature>
<name>A0AAV7HLZ3_DENCH</name>
<dbReference type="Proteomes" id="UP000775213">
    <property type="component" value="Unassembled WGS sequence"/>
</dbReference>
<proteinExistence type="predicted"/>
<sequence>MKTIKIKILNVPKNGNSSTSSQSPLQKSNHLHHFSLFPRRNHSPPNVLRSVPVHIALAKRPSPPQPPSLRQQNSTHHVSETPRLPDGPAIGIAEPNPSILALSQQSSREIPAAAIPPAKPRGTIQKQHRSQIVHFAYQAIGIFSSMSHSPPRQKMKGGTPQGYNFRQANRSICPQTP</sequence>
<feature type="region of interest" description="Disordered" evidence="1">
    <location>
        <begin position="146"/>
        <end position="177"/>
    </location>
</feature>
<dbReference type="AlphaFoldDB" id="A0AAV7HLZ3"/>
<protein>
    <submittedName>
        <fullName evidence="2">Uncharacterized protein</fullName>
    </submittedName>
</protein>
<evidence type="ECO:0000256" key="1">
    <source>
        <dbReference type="SAM" id="MobiDB-lite"/>
    </source>
</evidence>